<protein>
    <recommendedName>
        <fullName evidence="1">Thaumarchaeal output domain-containing protein</fullName>
    </recommendedName>
</protein>
<dbReference type="EMBL" id="VLLA01000001">
    <property type="protein sequence ID" value="TWI75984.1"/>
    <property type="molecule type" value="Genomic_DNA"/>
</dbReference>
<dbReference type="AlphaFoldDB" id="A0A562S4Y8"/>
<comment type="caution">
    <text evidence="2">The sequence shown here is derived from an EMBL/GenBank/DDBJ whole genome shotgun (WGS) entry which is preliminary data.</text>
</comment>
<gene>
    <name evidence="2" type="ORF">IQ16_00216</name>
</gene>
<evidence type="ECO:0000259" key="1">
    <source>
        <dbReference type="Pfam" id="PF18551"/>
    </source>
</evidence>
<dbReference type="Pfam" id="PF18551">
    <property type="entry name" value="TackOD1"/>
    <property type="match status" value="1"/>
</dbReference>
<keyword evidence="3" id="KW-1185">Reference proteome</keyword>
<evidence type="ECO:0000313" key="2">
    <source>
        <dbReference type="EMBL" id="TWI75984.1"/>
    </source>
</evidence>
<feature type="domain" description="Thaumarchaeal output" evidence="1">
    <location>
        <begin position="16"/>
        <end position="86"/>
    </location>
</feature>
<accession>A0A562S4Y8</accession>
<reference evidence="2 3" key="1">
    <citation type="journal article" date="2015" name="Stand. Genomic Sci.">
        <title>Genomic Encyclopedia of Bacterial and Archaeal Type Strains, Phase III: the genomes of soil and plant-associated and newly described type strains.</title>
        <authorList>
            <person name="Whitman W.B."/>
            <person name="Woyke T."/>
            <person name="Klenk H.P."/>
            <person name="Zhou Y."/>
            <person name="Lilburn T.G."/>
            <person name="Beck B.J."/>
            <person name="De Vos P."/>
            <person name="Vandamme P."/>
            <person name="Eisen J.A."/>
            <person name="Garrity G."/>
            <person name="Hugenholtz P."/>
            <person name="Kyrpides N.C."/>
        </authorList>
    </citation>
    <scope>NUCLEOTIDE SEQUENCE [LARGE SCALE GENOMIC DNA]</scope>
    <source>
        <strain evidence="2 3">CGMCC 1.10948</strain>
    </source>
</reference>
<proteinExistence type="predicted"/>
<evidence type="ECO:0000313" key="3">
    <source>
        <dbReference type="Proteomes" id="UP000316291"/>
    </source>
</evidence>
<dbReference type="InterPro" id="IPR040572">
    <property type="entry name" value="TackOD1"/>
</dbReference>
<sequence length="93" mass="10039">MCYRKETTVQISADETMCPVCRNRLAFDRILHHMICAYVGPSSDFVETADGYVCPKCRRSIASGDPACEVVGTSARCSTCGKEMIVSPVAGAI</sequence>
<organism evidence="2 3">
    <name type="scientific">Bradyrhizobium huanghuaihaiense</name>
    <dbReference type="NCBI Taxonomy" id="990078"/>
    <lineage>
        <taxon>Bacteria</taxon>
        <taxon>Pseudomonadati</taxon>
        <taxon>Pseudomonadota</taxon>
        <taxon>Alphaproteobacteria</taxon>
        <taxon>Hyphomicrobiales</taxon>
        <taxon>Nitrobacteraceae</taxon>
        <taxon>Bradyrhizobium</taxon>
    </lineage>
</organism>
<name>A0A562S4Y8_9BRAD</name>
<dbReference type="Proteomes" id="UP000316291">
    <property type="component" value="Unassembled WGS sequence"/>
</dbReference>